<dbReference type="AlphaFoldDB" id="A0AAE9IU61"/>
<gene>
    <name evidence="2" type="ORF">L3Y34_017985</name>
</gene>
<accession>A0AAE9IU61</accession>
<protein>
    <submittedName>
        <fullName evidence="2">Uncharacterized protein</fullName>
    </submittedName>
</protein>
<sequence length="187" mass="21452">MFRSEDEPVGRRCTKYKLTMRSASIVVAIIILIAEVSLAVYEYIHCRIDGNPLPAVFAGIFSVHSIFTTFYIVGAFRLVECFMVPWLTLQLIFLTTFVLFVIVWWIATLLSIFNLVHYYHTTSDKGLTNKEFFVLTGVILTIALLVSIKLSHILYKGFVAVRNQNMARYRITEAIQRKDSVLKPSYV</sequence>
<evidence type="ECO:0000256" key="1">
    <source>
        <dbReference type="SAM" id="Phobius"/>
    </source>
</evidence>
<evidence type="ECO:0000313" key="2">
    <source>
        <dbReference type="EMBL" id="ULU05721.1"/>
    </source>
</evidence>
<name>A0AAE9IU61_CAEBR</name>
<feature type="transmembrane region" description="Helical" evidence="1">
    <location>
        <begin position="132"/>
        <end position="155"/>
    </location>
</feature>
<dbReference type="KEGG" id="cbr:CBG_03138"/>
<reference evidence="2 3" key="1">
    <citation type="submission" date="2022-05" db="EMBL/GenBank/DDBJ databases">
        <title>Chromosome-level reference genomes for two strains of Caenorhabditis briggsae: an improved platform for comparative genomics.</title>
        <authorList>
            <person name="Stevens L."/>
            <person name="Andersen E.C."/>
        </authorList>
    </citation>
    <scope>NUCLEOTIDE SEQUENCE [LARGE SCALE GENOMIC DNA]</scope>
    <source>
        <strain evidence="2">QX1410_ONT</strain>
        <tissue evidence="2">Whole-organism</tissue>
    </source>
</reference>
<keyword evidence="1" id="KW-1133">Transmembrane helix</keyword>
<proteinExistence type="predicted"/>
<keyword evidence="1" id="KW-0812">Transmembrane</keyword>
<feature type="transmembrane region" description="Helical" evidence="1">
    <location>
        <begin position="91"/>
        <end position="112"/>
    </location>
</feature>
<dbReference type="EMBL" id="CP090892">
    <property type="protein sequence ID" value="ULU05721.1"/>
    <property type="molecule type" value="Genomic_DNA"/>
</dbReference>
<feature type="transmembrane region" description="Helical" evidence="1">
    <location>
        <begin position="56"/>
        <end position="79"/>
    </location>
</feature>
<organism evidence="2 3">
    <name type="scientific">Caenorhabditis briggsae</name>
    <dbReference type="NCBI Taxonomy" id="6238"/>
    <lineage>
        <taxon>Eukaryota</taxon>
        <taxon>Metazoa</taxon>
        <taxon>Ecdysozoa</taxon>
        <taxon>Nematoda</taxon>
        <taxon>Chromadorea</taxon>
        <taxon>Rhabditida</taxon>
        <taxon>Rhabditina</taxon>
        <taxon>Rhabditomorpha</taxon>
        <taxon>Rhabditoidea</taxon>
        <taxon>Rhabditidae</taxon>
        <taxon>Peloderinae</taxon>
        <taxon>Caenorhabditis</taxon>
    </lineage>
</organism>
<dbReference type="OMA" id="FEYIHCR"/>
<keyword evidence="1" id="KW-0472">Membrane</keyword>
<dbReference type="Proteomes" id="UP000827892">
    <property type="component" value="Chromosome II"/>
</dbReference>
<feature type="transmembrane region" description="Helical" evidence="1">
    <location>
        <begin position="21"/>
        <end position="44"/>
    </location>
</feature>
<evidence type="ECO:0000313" key="3">
    <source>
        <dbReference type="Proteomes" id="UP000827892"/>
    </source>
</evidence>